<comment type="caution">
    <text evidence="1">The sequence shown here is derived from an EMBL/GenBank/DDBJ whole genome shotgun (WGS) entry which is preliminary data.</text>
</comment>
<keyword evidence="2" id="KW-1185">Reference proteome</keyword>
<name>A0A8T0IJP9_CERPU</name>
<reference evidence="1" key="1">
    <citation type="submission" date="2020-06" db="EMBL/GenBank/DDBJ databases">
        <title>WGS assembly of Ceratodon purpureus strain R40.</title>
        <authorList>
            <person name="Carey S.B."/>
            <person name="Jenkins J."/>
            <person name="Shu S."/>
            <person name="Lovell J.T."/>
            <person name="Sreedasyam A."/>
            <person name="Maumus F."/>
            <person name="Tiley G.P."/>
            <person name="Fernandez-Pozo N."/>
            <person name="Barry K."/>
            <person name="Chen C."/>
            <person name="Wang M."/>
            <person name="Lipzen A."/>
            <person name="Daum C."/>
            <person name="Saski C.A."/>
            <person name="Payton A.C."/>
            <person name="Mcbreen J.C."/>
            <person name="Conrad R.E."/>
            <person name="Kollar L.M."/>
            <person name="Olsson S."/>
            <person name="Huttunen S."/>
            <person name="Landis J.B."/>
            <person name="Wickett N.J."/>
            <person name="Johnson M.G."/>
            <person name="Rensing S.A."/>
            <person name="Grimwood J."/>
            <person name="Schmutz J."/>
            <person name="Mcdaniel S.F."/>
        </authorList>
    </citation>
    <scope>NUCLEOTIDE SEQUENCE</scope>
    <source>
        <strain evidence="1">R40</strain>
    </source>
</reference>
<dbReference type="EMBL" id="CM026423">
    <property type="protein sequence ID" value="KAG0583096.1"/>
    <property type="molecule type" value="Genomic_DNA"/>
</dbReference>
<evidence type="ECO:0000313" key="2">
    <source>
        <dbReference type="Proteomes" id="UP000822688"/>
    </source>
</evidence>
<proteinExistence type="predicted"/>
<sequence>MSPTGLLIIIQLAPHRPMKAETSPLKRSMPDRTAPFLISNPEDGNCSLVDHGTRMRLQRSTASGLSSLWMGASDVILVTLNPVWLDETPHCLQSSHAFVIMPCQI</sequence>
<gene>
    <name evidence="1" type="ORF">KC19_3G109000</name>
</gene>
<organism evidence="1 2">
    <name type="scientific">Ceratodon purpureus</name>
    <name type="common">Fire moss</name>
    <name type="synonym">Dicranum purpureum</name>
    <dbReference type="NCBI Taxonomy" id="3225"/>
    <lineage>
        <taxon>Eukaryota</taxon>
        <taxon>Viridiplantae</taxon>
        <taxon>Streptophyta</taxon>
        <taxon>Embryophyta</taxon>
        <taxon>Bryophyta</taxon>
        <taxon>Bryophytina</taxon>
        <taxon>Bryopsida</taxon>
        <taxon>Dicranidae</taxon>
        <taxon>Pseudoditrichales</taxon>
        <taxon>Ditrichaceae</taxon>
        <taxon>Ceratodon</taxon>
    </lineage>
</organism>
<evidence type="ECO:0000313" key="1">
    <source>
        <dbReference type="EMBL" id="KAG0583096.1"/>
    </source>
</evidence>
<dbReference type="Proteomes" id="UP000822688">
    <property type="component" value="Chromosome 3"/>
</dbReference>
<protein>
    <submittedName>
        <fullName evidence="1">Uncharacterized protein</fullName>
    </submittedName>
</protein>
<dbReference type="AlphaFoldDB" id="A0A8T0IJP9"/>
<accession>A0A8T0IJP9</accession>